<dbReference type="Proteomes" id="UP000823775">
    <property type="component" value="Unassembled WGS sequence"/>
</dbReference>
<organism evidence="1 2">
    <name type="scientific">Datura stramonium</name>
    <name type="common">Jimsonweed</name>
    <name type="synonym">Common thornapple</name>
    <dbReference type="NCBI Taxonomy" id="4076"/>
    <lineage>
        <taxon>Eukaryota</taxon>
        <taxon>Viridiplantae</taxon>
        <taxon>Streptophyta</taxon>
        <taxon>Embryophyta</taxon>
        <taxon>Tracheophyta</taxon>
        <taxon>Spermatophyta</taxon>
        <taxon>Magnoliopsida</taxon>
        <taxon>eudicotyledons</taxon>
        <taxon>Gunneridae</taxon>
        <taxon>Pentapetalae</taxon>
        <taxon>asterids</taxon>
        <taxon>lamiids</taxon>
        <taxon>Solanales</taxon>
        <taxon>Solanaceae</taxon>
        <taxon>Solanoideae</taxon>
        <taxon>Datureae</taxon>
        <taxon>Datura</taxon>
    </lineage>
</organism>
<name>A0ABS8TEQ9_DATST</name>
<dbReference type="EMBL" id="JACEIK010001511">
    <property type="protein sequence ID" value="MCD7469961.1"/>
    <property type="molecule type" value="Genomic_DNA"/>
</dbReference>
<accession>A0ABS8TEQ9</accession>
<evidence type="ECO:0000313" key="1">
    <source>
        <dbReference type="EMBL" id="MCD7469961.1"/>
    </source>
</evidence>
<keyword evidence="2" id="KW-1185">Reference proteome</keyword>
<comment type="caution">
    <text evidence="1">The sequence shown here is derived from an EMBL/GenBank/DDBJ whole genome shotgun (WGS) entry which is preliminary data.</text>
</comment>
<feature type="non-terminal residue" evidence="1">
    <location>
        <position position="1"/>
    </location>
</feature>
<gene>
    <name evidence="1" type="ORF">HAX54_009456</name>
</gene>
<protein>
    <submittedName>
        <fullName evidence="1">Uncharacterized protein</fullName>
    </submittedName>
</protein>
<reference evidence="1 2" key="1">
    <citation type="journal article" date="2021" name="BMC Genomics">
        <title>Datura genome reveals duplications of psychoactive alkaloid biosynthetic genes and high mutation rate following tissue culture.</title>
        <authorList>
            <person name="Rajewski A."/>
            <person name="Carter-House D."/>
            <person name="Stajich J."/>
            <person name="Litt A."/>
        </authorList>
    </citation>
    <scope>NUCLEOTIDE SEQUENCE [LARGE SCALE GENOMIC DNA]</scope>
    <source>
        <strain evidence="1">AR-01</strain>
    </source>
</reference>
<sequence length="53" mass="5627">PEIVNGSQPRLAAPKRVQEQAVQDAPSIVPVVVPTVTLPTDVVMILLNVLEAL</sequence>
<proteinExistence type="predicted"/>
<evidence type="ECO:0000313" key="2">
    <source>
        <dbReference type="Proteomes" id="UP000823775"/>
    </source>
</evidence>
<feature type="non-terminal residue" evidence="1">
    <location>
        <position position="53"/>
    </location>
</feature>